<keyword evidence="5 7" id="KW-0548">Nucleotidyltransferase</keyword>
<name>A0A9P3PKF8_LYOSH</name>
<dbReference type="GO" id="GO:0003983">
    <property type="term" value="F:UTP:glucose-1-phosphate uridylyltransferase activity"/>
    <property type="evidence" value="ECO:0007669"/>
    <property type="project" value="UniProtKB-EC"/>
</dbReference>
<evidence type="ECO:0000256" key="1">
    <source>
        <dbReference type="ARBA" id="ARBA00003449"/>
    </source>
</evidence>
<evidence type="ECO:0000256" key="6">
    <source>
        <dbReference type="ARBA" id="ARBA00048128"/>
    </source>
</evidence>
<dbReference type="EC" id="2.7.7.9" evidence="3 7"/>
<evidence type="ECO:0000256" key="5">
    <source>
        <dbReference type="ARBA" id="ARBA00022695"/>
    </source>
</evidence>
<reference evidence="9" key="1">
    <citation type="submission" date="2022-07" db="EMBL/GenBank/DDBJ databases">
        <title>The genome of Lyophyllum shimeji provides insight into the initial evolution of ectomycorrhizal fungal genome.</title>
        <authorList>
            <person name="Kobayashi Y."/>
            <person name="Shibata T."/>
            <person name="Hirakawa H."/>
            <person name="Shigenobu S."/>
            <person name="Nishiyama T."/>
            <person name="Yamada A."/>
            <person name="Hasebe M."/>
            <person name="Kawaguchi M."/>
        </authorList>
    </citation>
    <scope>NUCLEOTIDE SEQUENCE</scope>
    <source>
        <strain evidence="9">AT787</strain>
    </source>
</reference>
<dbReference type="InterPro" id="IPR029044">
    <property type="entry name" value="Nucleotide-diphossugar_trans"/>
</dbReference>
<dbReference type="Gene3D" id="2.160.10.10">
    <property type="entry name" value="Hexapeptide repeat proteins"/>
    <property type="match status" value="1"/>
</dbReference>
<dbReference type="FunFam" id="2.160.10.10:FF:000001">
    <property type="entry name" value="UTP--glucose-1-phosphate uridylyltransferase"/>
    <property type="match status" value="1"/>
</dbReference>
<dbReference type="Gene3D" id="3.90.550.10">
    <property type="entry name" value="Spore Coat Polysaccharide Biosynthesis Protein SpsA, Chain A"/>
    <property type="match status" value="1"/>
</dbReference>
<comment type="function">
    <text evidence="1">Plays a central role as a glucosyl donor in cellular metabolic pathways.</text>
</comment>
<comment type="caution">
    <text evidence="9">The sequence shown here is derived from an EMBL/GenBank/DDBJ whole genome shotgun (WGS) entry which is preliminary data.</text>
</comment>
<comment type="similarity">
    <text evidence="2 7">Belongs to the UDPGP type 1 family.</text>
</comment>
<organism evidence="9 10">
    <name type="scientific">Lyophyllum shimeji</name>
    <name type="common">Hon-shimeji</name>
    <name type="synonym">Tricholoma shimeji</name>
    <dbReference type="NCBI Taxonomy" id="47721"/>
    <lineage>
        <taxon>Eukaryota</taxon>
        <taxon>Fungi</taxon>
        <taxon>Dikarya</taxon>
        <taxon>Basidiomycota</taxon>
        <taxon>Agaricomycotina</taxon>
        <taxon>Agaricomycetes</taxon>
        <taxon>Agaricomycetidae</taxon>
        <taxon>Agaricales</taxon>
        <taxon>Tricholomatineae</taxon>
        <taxon>Lyophyllaceae</taxon>
        <taxon>Lyophyllum</taxon>
    </lineage>
</organism>
<dbReference type="FunFam" id="3.90.550.10:FF:000002">
    <property type="entry name" value="UTP--glucose-1-phosphate uridylyltransferase"/>
    <property type="match status" value="1"/>
</dbReference>
<dbReference type="EMBL" id="BRPK01000004">
    <property type="protein sequence ID" value="GLB37550.1"/>
    <property type="molecule type" value="Genomic_DNA"/>
</dbReference>
<evidence type="ECO:0000256" key="3">
    <source>
        <dbReference type="ARBA" id="ARBA00012415"/>
    </source>
</evidence>
<protein>
    <recommendedName>
        <fullName evidence="3 7">UTP--glucose-1-phosphate uridylyltransferase</fullName>
        <ecNumber evidence="3 7">2.7.7.9</ecNumber>
    </recommendedName>
</protein>
<evidence type="ECO:0000313" key="10">
    <source>
        <dbReference type="Proteomes" id="UP001063166"/>
    </source>
</evidence>
<dbReference type="SUPFAM" id="SSF53448">
    <property type="entry name" value="Nucleotide-diphospho-sugar transferases"/>
    <property type="match status" value="1"/>
</dbReference>
<evidence type="ECO:0000256" key="2">
    <source>
        <dbReference type="ARBA" id="ARBA00010401"/>
    </source>
</evidence>
<accession>A0A9P3PKF8</accession>
<evidence type="ECO:0000256" key="7">
    <source>
        <dbReference type="PIRNR" id="PIRNR000806"/>
    </source>
</evidence>
<dbReference type="Proteomes" id="UP001063166">
    <property type="component" value="Unassembled WGS sequence"/>
</dbReference>
<dbReference type="InterPro" id="IPR016267">
    <property type="entry name" value="UDPGP_trans"/>
</dbReference>
<gene>
    <name evidence="9" type="primary">UGP1</name>
    <name evidence="9" type="ORF">LshimejAT787_0406010</name>
</gene>
<dbReference type="Pfam" id="PF01704">
    <property type="entry name" value="UDPGP"/>
    <property type="match status" value="1"/>
</dbReference>
<evidence type="ECO:0000313" key="9">
    <source>
        <dbReference type="EMBL" id="GLB37550.1"/>
    </source>
</evidence>
<keyword evidence="4 7" id="KW-0808">Transferase</keyword>
<evidence type="ECO:0000256" key="4">
    <source>
        <dbReference type="ARBA" id="ARBA00022679"/>
    </source>
</evidence>
<evidence type="ECO:0000256" key="8">
    <source>
        <dbReference type="PIRSR" id="PIRSR000806-1"/>
    </source>
</evidence>
<dbReference type="PIRSF" id="PIRSF000806">
    <property type="entry name" value="UDPGP"/>
    <property type="match status" value="1"/>
</dbReference>
<dbReference type="InterPro" id="IPR002618">
    <property type="entry name" value="UDPGP_fam"/>
</dbReference>
<feature type="binding site" evidence="8">
    <location>
        <position position="220"/>
    </location>
    <ligand>
        <name>substrate</name>
    </ligand>
</feature>
<dbReference type="OrthoDB" id="932129at2759"/>
<comment type="catalytic activity">
    <reaction evidence="6 7">
        <text>alpha-D-glucose 1-phosphate + UTP + H(+) = UDP-alpha-D-glucose + diphosphate</text>
        <dbReference type="Rhea" id="RHEA:19889"/>
        <dbReference type="ChEBI" id="CHEBI:15378"/>
        <dbReference type="ChEBI" id="CHEBI:33019"/>
        <dbReference type="ChEBI" id="CHEBI:46398"/>
        <dbReference type="ChEBI" id="CHEBI:58601"/>
        <dbReference type="ChEBI" id="CHEBI:58885"/>
        <dbReference type="EC" id="2.7.7.9"/>
    </reaction>
</comment>
<sequence length="562" mass="63284">MSLLQESASPFRRIHRRAAKHLRRFTTGLESNRLRNEIGRLVNTVSDLAAKKASAVESQMFSKLLARYMAGPGEDLDWGKVKSPTSDQIVPYDRLPQAIDEVALLKQLAVLNVNGSLGTSVGMQGARSALDVKNDFTFLDLIVQQIAHVNANCGVDLPLLLMTSFNTHEDTLRKIQKYDSKQVRITPFMQSKYPTIMKDSLLPCPEREKDDEGAWYAPGHGDLYTALYHSGLLDRLLKDGKHYLFVSNSDNLGSVVDSKILQHMSDTKVEFLMEVTDKTNANINGGTLIDYDGTIRLLEIAQVPSEHLEEVKSARKFRFANTNNLWINLRALKKILDDGGIELDIIVNHKVMDDGRSVIQLETAAGSAIRHFSNTGAINVPRSRFIPVKNCSDLLLIKSDIYLMENGRLVLNEDRMFGTIPVIELDDHFKEIRDFRSRFKSIPSIIDLDHLTVSGNVYFGRDVTLRGTVIIVAVEGQRIDIPDGPCLRQSDYDGAITSMLTSLPLSCFRLSISQYCILNDFVSNLTYQRINNIPFSPSLPAMREIYVPKAINYQRQYDPKFK</sequence>
<dbReference type="AlphaFoldDB" id="A0A9P3PKF8"/>
<dbReference type="CDD" id="cd00897">
    <property type="entry name" value="UGPase_euk"/>
    <property type="match status" value="1"/>
</dbReference>
<proteinExistence type="inferred from homology"/>
<keyword evidence="10" id="KW-1185">Reference proteome</keyword>
<dbReference type="GO" id="GO:0006011">
    <property type="term" value="P:UDP-alpha-D-glucose metabolic process"/>
    <property type="evidence" value="ECO:0007669"/>
    <property type="project" value="UniProtKB-UniRule"/>
</dbReference>
<dbReference type="PANTHER" id="PTHR43511">
    <property type="match status" value="1"/>
</dbReference>